<feature type="coiled-coil region" evidence="1">
    <location>
        <begin position="8"/>
        <end position="52"/>
    </location>
</feature>
<organism evidence="3 4">
    <name type="scientific">Lobosporangium transversale</name>
    <dbReference type="NCBI Taxonomy" id="64571"/>
    <lineage>
        <taxon>Eukaryota</taxon>
        <taxon>Fungi</taxon>
        <taxon>Fungi incertae sedis</taxon>
        <taxon>Mucoromycota</taxon>
        <taxon>Mortierellomycotina</taxon>
        <taxon>Mortierellomycetes</taxon>
        <taxon>Mortierellales</taxon>
        <taxon>Mortierellaceae</taxon>
        <taxon>Lobosporangium</taxon>
    </lineage>
</organism>
<evidence type="ECO:0000256" key="2">
    <source>
        <dbReference type="SAM" id="MobiDB-lite"/>
    </source>
</evidence>
<feature type="region of interest" description="Disordered" evidence="2">
    <location>
        <begin position="540"/>
        <end position="563"/>
    </location>
</feature>
<feature type="region of interest" description="Disordered" evidence="2">
    <location>
        <begin position="746"/>
        <end position="788"/>
    </location>
</feature>
<accession>A0A1Y2GUA7</accession>
<feature type="region of interest" description="Disordered" evidence="2">
    <location>
        <begin position="664"/>
        <end position="683"/>
    </location>
</feature>
<gene>
    <name evidence="3" type="ORF">BCR41DRAFT_247264</name>
</gene>
<evidence type="ECO:0000313" key="3">
    <source>
        <dbReference type="EMBL" id="ORZ23829.1"/>
    </source>
</evidence>
<sequence length="1051" mass="116155">MTEQSFAISDLKAQLNEIQDALSRVSSKQDNMTAEERQILQYAQMMKNLAEEVIIINHATESRRNMDTQSTQSLTNDTRTKLLSLTIPTSATPSHVIEPTETPPPTASTPSTAFTFQVGNLRHRSSTASFTSSSNSDRQYTQDSEERLSRPCSAASSYRHRQKSKSRHSLRQLESFSDGKNSCQGAESSDAFDRICSLLTELITDASTAVSTAPDGSQQPTDIPLPHFSPLVQSESELSIDSASDEEEVNDTNSIGEEPEDIPSIAAKEPEDPFLRRLHGPKGIQLNDGGGVEVELEPVDRYRTGFRSHVDKTHKRLSSLFMELQSTQTIQDATPKAFKGHRRISSEVDLMEKDKLPRRPRRSISSSLPVSSVHSSRPGSVCWPTEKIAGKSESTTSSISPPEPQLSTRKPRQRASISTFRPEYLQKQLVEHDNQQIDAELDHTVKAIDGLMKDLVAVATHQNWIQMRLQKTLQFQKEQIQQIERTHLTSDVASLAGDQSTLSCIADDISSEDLGLHPLAELLKSLKQVTINVGKVLASSASNPTTSRKQSISGHHAQIDFTEKQHKNRLAGKGFSRYFQELEKIAVIGSRIGFVRGDMEGAANINQNNKVRDQSSKISCFKSVSRDASCNRNSTATLIEEEFAPIPDGLKFNQRVDSDVESIKGEHSWPQLHRESTPETPPELEDFASQCRLLTRALILPFIQLTHHAMSSQDSTLALTPRSSKFSDTTQDLDSTLEIVQSLEKSQSPGDFSAKPHASSVTGTSKLSSSNQKKSRDSLSSTNWAPPISFSGRNPDSILENYNELPPDAIVKVKAVISTGLYLLHLLYWTILFIIGTVILDPWLAETAGQQIVRVVDQVREVIVKDKQSSGHIVIHAIDQQQQHQQQNLHHKKIEGHDQKTDLASTDPLALDQDEQFDICLDQSRLQAHEDRAIEIAVGFESLKQRLSNMSFSQLNSRPLGGQWSNQADFGSIAAALSSTTTMLDNILPNSKEMEKGSSPLSSTTSSSTCLSGLVSMNVGSAKSVSQYSVKQLPLILPPPAESMEVRRKSF</sequence>
<feature type="region of interest" description="Disordered" evidence="2">
    <location>
        <begin position="352"/>
        <end position="415"/>
    </location>
</feature>
<dbReference type="RefSeq" id="XP_021883643.1">
    <property type="nucleotide sequence ID" value="XM_022020163.1"/>
</dbReference>
<feature type="compositionally biased region" description="Polar residues" evidence="2">
    <location>
        <begin position="172"/>
        <end position="187"/>
    </location>
</feature>
<keyword evidence="1" id="KW-0175">Coiled coil</keyword>
<dbReference type="AlphaFoldDB" id="A0A1Y2GUA7"/>
<feature type="compositionally biased region" description="Low complexity" evidence="2">
    <location>
        <begin position="363"/>
        <end position="378"/>
    </location>
</feature>
<dbReference type="GeneID" id="33562007"/>
<name>A0A1Y2GUA7_9FUNG</name>
<evidence type="ECO:0000256" key="1">
    <source>
        <dbReference type="SAM" id="Coils"/>
    </source>
</evidence>
<feature type="compositionally biased region" description="Polar residues" evidence="2">
    <location>
        <begin position="540"/>
        <end position="553"/>
    </location>
</feature>
<feature type="region of interest" description="Disordered" evidence="2">
    <location>
        <begin position="125"/>
        <end position="187"/>
    </location>
</feature>
<evidence type="ECO:0000313" key="4">
    <source>
        <dbReference type="Proteomes" id="UP000193648"/>
    </source>
</evidence>
<dbReference type="InParanoid" id="A0A1Y2GUA7"/>
<protein>
    <submittedName>
        <fullName evidence="3">Uncharacterized protein</fullName>
    </submittedName>
</protein>
<dbReference type="EMBL" id="MCFF01000009">
    <property type="protein sequence ID" value="ORZ23829.1"/>
    <property type="molecule type" value="Genomic_DNA"/>
</dbReference>
<feature type="compositionally biased region" description="Polar residues" evidence="2">
    <location>
        <begin position="231"/>
        <end position="242"/>
    </location>
</feature>
<feature type="region of interest" description="Disordered" evidence="2">
    <location>
        <begin position="209"/>
        <end position="264"/>
    </location>
</feature>
<feature type="compositionally biased region" description="Low complexity" evidence="2">
    <location>
        <begin position="126"/>
        <end position="136"/>
    </location>
</feature>
<feature type="compositionally biased region" description="Polar residues" evidence="2">
    <location>
        <begin position="209"/>
        <end position="221"/>
    </location>
</feature>
<keyword evidence="4" id="KW-1185">Reference proteome</keyword>
<feature type="compositionally biased region" description="Basic and acidic residues" evidence="2">
    <location>
        <begin position="664"/>
        <end position="677"/>
    </location>
</feature>
<dbReference type="OrthoDB" id="2418712at2759"/>
<proteinExistence type="predicted"/>
<feature type="region of interest" description="Disordered" evidence="2">
    <location>
        <begin position="89"/>
        <end position="112"/>
    </location>
</feature>
<reference evidence="3 4" key="1">
    <citation type="submission" date="2016-07" db="EMBL/GenBank/DDBJ databases">
        <title>Pervasive Adenine N6-methylation of Active Genes in Fungi.</title>
        <authorList>
            <consortium name="DOE Joint Genome Institute"/>
            <person name="Mondo S.J."/>
            <person name="Dannebaum R.O."/>
            <person name="Kuo R.C."/>
            <person name="Labutti K."/>
            <person name="Haridas S."/>
            <person name="Kuo A."/>
            <person name="Salamov A."/>
            <person name="Ahrendt S.R."/>
            <person name="Lipzen A."/>
            <person name="Sullivan W."/>
            <person name="Andreopoulos W.B."/>
            <person name="Clum A."/>
            <person name="Lindquist E."/>
            <person name="Daum C."/>
            <person name="Ramamoorthy G.K."/>
            <person name="Gryganskyi A."/>
            <person name="Culley D."/>
            <person name="Magnuson J.K."/>
            <person name="James T.Y."/>
            <person name="O'Malley M.A."/>
            <person name="Stajich J.E."/>
            <person name="Spatafora J.W."/>
            <person name="Visel A."/>
            <person name="Grigoriev I.V."/>
        </authorList>
    </citation>
    <scope>NUCLEOTIDE SEQUENCE [LARGE SCALE GENOMIC DNA]</scope>
    <source>
        <strain evidence="3 4">NRRL 3116</strain>
    </source>
</reference>
<comment type="caution">
    <text evidence="3">The sequence shown here is derived from an EMBL/GenBank/DDBJ whole genome shotgun (WGS) entry which is preliminary data.</text>
</comment>
<feature type="compositionally biased region" description="Low complexity" evidence="2">
    <location>
        <begin position="759"/>
        <end position="770"/>
    </location>
</feature>
<feature type="compositionally biased region" description="Basic residues" evidence="2">
    <location>
        <begin position="158"/>
        <end position="170"/>
    </location>
</feature>
<dbReference type="Proteomes" id="UP000193648">
    <property type="component" value="Unassembled WGS sequence"/>
</dbReference>